<dbReference type="InterPro" id="IPR032387">
    <property type="entry name" value="ACAS_N"/>
</dbReference>
<dbReference type="PANTHER" id="PTHR42921">
    <property type="entry name" value="ACETOACETYL-COA SYNTHETASE"/>
    <property type="match status" value="1"/>
</dbReference>
<evidence type="ECO:0000259" key="5">
    <source>
        <dbReference type="Pfam" id="PF00501"/>
    </source>
</evidence>
<dbReference type="InterPro" id="IPR042099">
    <property type="entry name" value="ANL_N_sf"/>
</dbReference>
<dbReference type="Pfam" id="PF13193">
    <property type="entry name" value="AMP-binding_C"/>
    <property type="match status" value="1"/>
</dbReference>
<dbReference type="NCBIfam" id="TIGR01217">
    <property type="entry name" value="ac_ac_CoA_syn"/>
    <property type="match status" value="1"/>
</dbReference>
<accession>A0A1I5ZVW5</accession>
<protein>
    <submittedName>
        <fullName evidence="8">Acetoacetyl-CoA synthetase</fullName>
    </submittedName>
</protein>
<feature type="domain" description="AMP-binding enzyme C-terminal" evidence="6">
    <location>
        <begin position="542"/>
        <end position="611"/>
    </location>
</feature>
<dbReference type="STRING" id="1002526.SAMN05216578_101356"/>
<dbReference type="GO" id="GO:0030729">
    <property type="term" value="F:acetoacetate-CoA ligase activity"/>
    <property type="evidence" value="ECO:0007669"/>
    <property type="project" value="InterPro"/>
</dbReference>
<dbReference type="PROSITE" id="PS00455">
    <property type="entry name" value="AMP_BINDING"/>
    <property type="match status" value="1"/>
</dbReference>
<dbReference type="RefSeq" id="WP_090536366.1">
    <property type="nucleotide sequence ID" value="NZ_FOYD01000001.1"/>
</dbReference>
<dbReference type="InterPro" id="IPR025110">
    <property type="entry name" value="AMP-bd_C"/>
</dbReference>
<sequence length="649" mass="71793">MPHTLWIPTPERIAHSRMDSFRRHVNRQFGLALEDYAQLHEWSIRQRGDFWQSLAEFFGVHFHTPATSALEENGDMTRARWFSGAALNYAEHLLQGDDRQTALISRDEGGQRVELTYAELRAHVAGLQRSLRGAGVGPGDRVAAILPNGWQAIVALLATSSLGAVWSSCSPDFGSRGVLDRFGQIEPAVLIACGRYRYGGKDVALGQRLDEVLAGLPSLRQLVLVDGDTDDRRPSPSPVPVQDWQDFYQPGGQPDFAALPFDHPLYILYSSGTTGAPKCIVHRAGGVLLQHLKELGLHTDLRSGERLFYYTTCGWMMWNWLVSGLALGATLVLYDGSPFHPAPGHLLDLIDEESIAVFGVSARYLSALEKQGLHPADSHRLHSLRCILSTGSPLSAEGFDYVYRSFKADVQLSSISGGTDIVSCFALGSPTLPVRRGELQGPGLGMAVEVWNDQGQRVFDEKGELVCTRAFPSMPLGFWRDGDGSRYRAAYFERFPGVWAHGDYAEQRPHGGLIIHGRSDAVLNPGGVRIGTAEIYRQVERIDEVLESVAIGQQWQGDVRVVLFVQLREGVELDAALERRIREEIRQHASPRHVPARIVAVQDIPRTRSGKIVELAVRNVVHGQPVNNTEALANPEALDCYRDRVELQS</sequence>
<keyword evidence="2" id="KW-0436">Ligase</keyword>
<dbReference type="Proteomes" id="UP000242815">
    <property type="component" value="Unassembled WGS sequence"/>
</dbReference>
<evidence type="ECO:0000256" key="4">
    <source>
        <dbReference type="ARBA" id="ARBA00022840"/>
    </source>
</evidence>
<evidence type="ECO:0000259" key="6">
    <source>
        <dbReference type="Pfam" id="PF13193"/>
    </source>
</evidence>
<dbReference type="GO" id="GO:0006629">
    <property type="term" value="P:lipid metabolic process"/>
    <property type="evidence" value="ECO:0007669"/>
    <property type="project" value="InterPro"/>
</dbReference>
<dbReference type="GO" id="GO:0005524">
    <property type="term" value="F:ATP binding"/>
    <property type="evidence" value="ECO:0007669"/>
    <property type="project" value="UniProtKB-KW"/>
</dbReference>
<dbReference type="InterPro" id="IPR000873">
    <property type="entry name" value="AMP-dep_synth/lig_dom"/>
</dbReference>
<keyword evidence="4" id="KW-0067">ATP-binding</keyword>
<dbReference type="Gene3D" id="3.30.300.30">
    <property type="match status" value="1"/>
</dbReference>
<comment type="similarity">
    <text evidence="1">Belongs to the ATP-dependent AMP-binding enzyme family.</text>
</comment>
<feature type="domain" description="Acetyl-coenzyme A synthetase N-terminal" evidence="7">
    <location>
        <begin position="36"/>
        <end position="92"/>
    </location>
</feature>
<dbReference type="SUPFAM" id="SSF56801">
    <property type="entry name" value="Acetyl-CoA synthetase-like"/>
    <property type="match status" value="1"/>
</dbReference>
<evidence type="ECO:0000313" key="9">
    <source>
        <dbReference type="Proteomes" id="UP000242815"/>
    </source>
</evidence>
<keyword evidence="3" id="KW-0547">Nucleotide-binding</keyword>
<dbReference type="AlphaFoldDB" id="A0A1I5ZVW5"/>
<dbReference type="InterPro" id="IPR020845">
    <property type="entry name" value="AMP-binding_CS"/>
</dbReference>
<evidence type="ECO:0000256" key="2">
    <source>
        <dbReference type="ARBA" id="ARBA00022598"/>
    </source>
</evidence>
<dbReference type="CDD" id="cd05943">
    <property type="entry name" value="AACS"/>
    <property type="match status" value="1"/>
</dbReference>
<dbReference type="EMBL" id="FOYD01000001">
    <property type="protein sequence ID" value="SFQ60540.1"/>
    <property type="molecule type" value="Genomic_DNA"/>
</dbReference>
<evidence type="ECO:0000259" key="7">
    <source>
        <dbReference type="Pfam" id="PF16177"/>
    </source>
</evidence>
<evidence type="ECO:0000256" key="1">
    <source>
        <dbReference type="ARBA" id="ARBA00006432"/>
    </source>
</evidence>
<dbReference type="Pfam" id="PF00501">
    <property type="entry name" value="AMP-binding"/>
    <property type="match status" value="1"/>
</dbReference>
<proteinExistence type="inferred from homology"/>
<feature type="domain" description="AMP-dependent synthetase/ligase" evidence="5">
    <location>
        <begin position="99"/>
        <end position="468"/>
    </location>
</feature>
<dbReference type="InterPro" id="IPR045851">
    <property type="entry name" value="AMP-bd_C_sf"/>
</dbReference>
<reference evidence="8 9" key="1">
    <citation type="submission" date="2016-10" db="EMBL/GenBank/DDBJ databases">
        <authorList>
            <person name="de Groot N.N."/>
        </authorList>
    </citation>
    <scope>NUCLEOTIDE SEQUENCE [LARGE SCALE GENOMIC DNA]</scope>
    <source>
        <strain evidence="8 9">JCM 18415</strain>
    </source>
</reference>
<dbReference type="OrthoDB" id="9803968at2"/>
<organism evidence="8 9">
    <name type="scientific">Halopseudomonas formosensis</name>
    <dbReference type="NCBI Taxonomy" id="1002526"/>
    <lineage>
        <taxon>Bacteria</taxon>
        <taxon>Pseudomonadati</taxon>
        <taxon>Pseudomonadota</taxon>
        <taxon>Gammaproteobacteria</taxon>
        <taxon>Pseudomonadales</taxon>
        <taxon>Pseudomonadaceae</taxon>
        <taxon>Halopseudomonas</taxon>
    </lineage>
</organism>
<dbReference type="InterPro" id="IPR005914">
    <property type="entry name" value="Acac_CoA_synth"/>
</dbReference>
<name>A0A1I5ZVW5_9GAMM</name>
<evidence type="ECO:0000256" key="3">
    <source>
        <dbReference type="ARBA" id="ARBA00022741"/>
    </source>
</evidence>
<gene>
    <name evidence="8" type="ORF">SAMN05216578_101356</name>
</gene>
<dbReference type="Pfam" id="PF16177">
    <property type="entry name" value="ACAS_N"/>
    <property type="match status" value="1"/>
</dbReference>
<evidence type="ECO:0000313" key="8">
    <source>
        <dbReference type="EMBL" id="SFQ60540.1"/>
    </source>
</evidence>
<dbReference type="Gene3D" id="3.40.50.12780">
    <property type="entry name" value="N-terminal domain of ligase-like"/>
    <property type="match status" value="1"/>
</dbReference>
<dbReference type="PANTHER" id="PTHR42921:SF1">
    <property type="entry name" value="ACETOACETYL-COA SYNTHETASE"/>
    <property type="match status" value="1"/>
</dbReference>
<dbReference type="NCBIfam" id="NF002937">
    <property type="entry name" value="PRK03584.1"/>
    <property type="match status" value="1"/>
</dbReference>